<evidence type="ECO:0000259" key="9">
    <source>
        <dbReference type="PROSITE" id="PS52035"/>
    </source>
</evidence>
<dbReference type="PROSITE" id="PS00132">
    <property type="entry name" value="CARBOXYPEPT_ZN_1"/>
    <property type="match status" value="1"/>
</dbReference>
<reference evidence="10 11" key="1">
    <citation type="submission" date="2018-08" db="EMBL/GenBank/DDBJ databases">
        <title>A genome reference for cultivated species of the human gut microbiota.</title>
        <authorList>
            <person name="Zou Y."/>
            <person name="Xue W."/>
            <person name="Luo G."/>
        </authorList>
    </citation>
    <scope>NUCLEOTIDE SEQUENCE [LARGE SCALE GENOMIC DNA]</scope>
    <source>
        <strain evidence="10 11">AF22-12AC</strain>
    </source>
</reference>
<dbReference type="InterPro" id="IPR036366">
    <property type="entry name" value="PGBDSf"/>
</dbReference>
<evidence type="ECO:0000256" key="7">
    <source>
        <dbReference type="ARBA" id="ARBA00023049"/>
    </source>
</evidence>
<evidence type="ECO:0000256" key="3">
    <source>
        <dbReference type="ARBA" id="ARBA00022670"/>
    </source>
</evidence>
<evidence type="ECO:0000256" key="1">
    <source>
        <dbReference type="ARBA" id="ARBA00001947"/>
    </source>
</evidence>
<comment type="cofactor">
    <cofactor evidence="1">
        <name>Zn(2+)</name>
        <dbReference type="ChEBI" id="CHEBI:29105"/>
    </cofactor>
</comment>
<accession>A0A174G463</accession>
<evidence type="ECO:0000256" key="6">
    <source>
        <dbReference type="ARBA" id="ARBA00022833"/>
    </source>
</evidence>
<feature type="active site" description="Proton donor/acceptor" evidence="8">
    <location>
        <position position="358"/>
    </location>
</feature>
<protein>
    <submittedName>
        <fullName evidence="10">Gamma-D-glutamyl-meso-diaminopimelate peptidase</fullName>
    </submittedName>
</protein>
<comment type="similarity">
    <text evidence="2 8">Belongs to the peptidase M14 family.</text>
</comment>
<dbReference type="SUPFAM" id="SSF53187">
    <property type="entry name" value="Zn-dependent exopeptidases"/>
    <property type="match status" value="1"/>
</dbReference>
<keyword evidence="7" id="KW-0482">Metalloprotease</keyword>
<dbReference type="SMART" id="SM00631">
    <property type="entry name" value="Zn_pept"/>
    <property type="match status" value="1"/>
</dbReference>
<evidence type="ECO:0000256" key="5">
    <source>
        <dbReference type="ARBA" id="ARBA00022801"/>
    </source>
</evidence>
<dbReference type="RefSeq" id="WP_055231631.1">
    <property type="nucleotide sequence ID" value="NZ_CAUGCI010000008.1"/>
</dbReference>
<dbReference type="PRINTS" id="PR00765">
    <property type="entry name" value="CRBOXYPTASEA"/>
</dbReference>
<evidence type="ECO:0000313" key="10">
    <source>
        <dbReference type="EMBL" id="RGS38767.1"/>
    </source>
</evidence>
<keyword evidence="3" id="KW-0645">Protease</keyword>
<keyword evidence="4" id="KW-0479">Metal-binding</keyword>
<proteinExistence type="inferred from homology"/>
<dbReference type="CDD" id="cd06229">
    <property type="entry name" value="M14_Endopeptidase_I"/>
    <property type="match status" value="1"/>
</dbReference>
<feature type="domain" description="Peptidase M14" evidence="9">
    <location>
        <begin position="92"/>
        <end position="389"/>
    </location>
</feature>
<organism evidence="10 11">
    <name type="scientific">Roseburia hominis</name>
    <dbReference type="NCBI Taxonomy" id="301301"/>
    <lineage>
        <taxon>Bacteria</taxon>
        <taxon>Bacillati</taxon>
        <taxon>Bacillota</taxon>
        <taxon>Clostridia</taxon>
        <taxon>Lachnospirales</taxon>
        <taxon>Lachnospiraceae</taxon>
        <taxon>Roseburia</taxon>
    </lineage>
</organism>
<evidence type="ECO:0000256" key="2">
    <source>
        <dbReference type="ARBA" id="ARBA00005988"/>
    </source>
</evidence>
<dbReference type="GO" id="GO:0008270">
    <property type="term" value="F:zinc ion binding"/>
    <property type="evidence" value="ECO:0007669"/>
    <property type="project" value="InterPro"/>
</dbReference>
<name>A0A174G463_9FIRM</name>
<dbReference type="Gene3D" id="1.10.101.10">
    <property type="entry name" value="PGBD-like superfamily/PGBD"/>
    <property type="match status" value="1"/>
</dbReference>
<dbReference type="GO" id="GO:0005615">
    <property type="term" value="C:extracellular space"/>
    <property type="evidence" value="ECO:0007669"/>
    <property type="project" value="TreeGrafter"/>
</dbReference>
<sequence length="389" mass="43618">MKNLYQGDRGILVSYMQLALKRAGYPLLVDGIFGTDTCRALADFLQTDRTPDRICVVDRSAWEKLLPYLRGYTTEEGENRILFEDPVTSVEVPYTSLLTAAVIDGILARYPFLKSGEIGKSVMGKPISYLEIGNGEKEVFYNASFHANESITTPVLLKFAEEYAQAYEKGTALYGVPAAELFEEYRLFLVPLVNPDGVDLVNGLLTDGGYYRRAQQIASDYPAIPFPSGWKANIEGIDLNLQFPAGWENAKRIKYAQGYTKPAPRDYVGEAPLTAPESEAVYAFTRSHDFRLILAYHTQGEVIYWKYLDYEPAHSYEIAQYFGRVSGYTVEETPTQSGYAGYKDWFIQEYDRPGYTIEAGMGENPLPMSDFAGIYRDNAGILLGGMTQI</sequence>
<dbReference type="PROSITE" id="PS52035">
    <property type="entry name" value="PEPTIDASE_M14"/>
    <property type="match status" value="1"/>
</dbReference>
<dbReference type="GO" id="GO:0006508">
    <property type="term" value="P:proteolysis"/>
    <property type="evidence" value="ECO:0007669"/>
    <property type="project" value="UniProtKB-KW"/>
</dbReference>
<comment type="caution">
    <text evidence="10">The sequence shown here is derived from an EMBL/GenBank/DDBJ whole genome shotgun (WGS) entry which is preliminary data.</text>
</comment>
<dbReference type="InterPro" id="IPR034274">
    <property type="entry name" value="ENP1_M14_CPD"/>
</dbReference>
<dbReference type="Gene3D" id="3.40.630.10">
    <property type="entry name" value="Zn peptidases"/>
    <property type="match status" value="1"/>
</dbReference>
<gene>
    <name evidence="10" type="ORF">DWX93_12355</name>
</gene>
<dbReference type="InterPro" id="IPR057246">
    <property type="entry name" value="CARBOXYPEPT_ZN_1"/>
</dbReference>
<evidence type="ECO:0000256" key="8">
    <source>
        <dbReference type="PROSITE-ProRule" id="PRU01379"/>
    </source>
</evidence>
<dbReference type="PANTHER" id="PTHR11705:SF143">
    <property type="entry name" value="SLL0236 PROTEIN"/>
    <property type="match status" value="1"/>
</dbReference>
<keyword evidence="6" id="KW-0862">Zinc</keyword>
<dbReference type="InterPro" id="IPR000834">
    <property type="entry name" value="Peptidase_M14"/>
</dbReference>
<dbReference type="GO" id="GO:0004181">
    <property type="term" value="F:metallocarboxypeptidase activity"/>
    <property type="evidence" value="ECO:0007669"/>
    <property type="project" value="InterPro"/>
</dbReference>
<dbReference type="Pfam" id="PF00246">
    <property type="entry name" value="Peptidase_M14"/>
    <property type="match status" value="1"/>
</dbReference>
<dbReference type="Proteomes" id="UP000266172">
    <property type="component" value="Unassembled WGS sequence"/>
</dbReference>
<keyword evidence="5" id="KW-0378">Hydrolase</keyword>
<evidence type="ECO:0000256" key="4">
    <source>
        <dbReference type="ARBA" id="ARBA00022723"/>
    </source>
</evidence>
<dbReference type="AlphaFoldDB" id="A0A174G463"/>
<dbReference type="EMBL" id="QRVL01000011">
    <property type="protein sequence ID" value="RGS38767.1"/>
    <property type="molecule type" value="Genomic_DNA"/>
</dbReference>
<dbReference type="PANTHER" id="PTHR11705">
    <property type="entry name" value="PROTEASE FAMILY M14 CARBOXYPEPTIDASE A,B"/>
    <property type="match status" value="1"/>
</dbReference>
<evidence type="ECO:0000313" key="11">
    <source>
        <dbReference type="Proteomes" id="UP000266172"/>
    </source>
</evidence>